<dbReference type="EMBL" id="PYLO01000005">
    <property type="protein sequence ID" value="PST36112.1"/>
    <property type="molecule type" value="Genomic_DNA"/>
</dbReference>
<evidence type="ECO:0000256" key="2">
    <source>
        <dbReference type="ARBA" id="ARBA00022833"/>
    </source>
</evidence>
<evidence type="ECO:0000259" key="5">
    <source>
        <dbReference type="Pfam" id="PF02748"/>
    </source>
</evidence>
<dbReference type="GO" id="GO:0006221">
    <property type="term" value="P:pyrimidine nucleotide biosynthetic process"/>
    <property type="evidence" value="ECO:0007669"/>
    <property type="project" value="UniProtKB-KW"/>
</dbReference>
<dbReference type="InterPro" id="IPR002801">
    <property type="entry name" value="Asp_carbamoylTrfase_reg"/>
</dbReference>
<proteinExistence type="predicted"/>
<reference evidence="6 7" key="1">
    <citation type="submission" date="2018-03" db="EMBL/GenBank/DDBJ databases">
        <title>Lachnoclostridium SNUG30386 gen.nov., sp.nov., isolated from human faeces.</title>
        <authorList>
            <person name="Seo B."/>
            <person name="Jeon K."/>
            <person name="Ko G."/>
        </authorList>
    </citation>
    <scope>NUCLEOTIDE SEQUENCE [LARGE SCALE GENOMIC DNA]</scope>
    <source>
        <strain evidence="6 7">SNUG30386</strain>
    </source>
</reference>
<dbReference type="GO" id="GO:0016740">
    <property type="term" value="F:transferase activity"/>
    <property type="evidence" value="ECO:0007669"/>
    <property type="project" value="UniProtKB-KW"/>
</dbReference>
<dbReference type="Gene3D" id="3.30.70.140">
    <property type="entry name" value="Aspartate carbamoyltransferase regulatory subunit, N-terminal domain"/>
    <property type="match status" value="1"/>
</dbReference>
<dbReference type="InterPro" id="IPR036792">
    <property type="entry name" value="Asp_carbatrfase_reg_C_sf"/>
</dbReference>
<dbReference type="SUPFAM" id="SSF57825">
    <property type="entry name" value="Aspartate carbamoyltransferase, Regulatory-chain, C-terminal domain"/>
    <property type="match status" value="1"/>
</dbReference>
<keyword evidence="6" id="KW-0808">Transferase</keyword>
<protein>
    <submittedName>
        <fullName evidence="6">Aspartate carbamoyltransferase regulatory subunit</fullName>
    </submittedName>
</protein>
<feature type="domain" description="Aspartate carbamoyltransferase regulatory subunit N-terminal" evidence="4">
    <location>
        <begin position="2"/>
        <end position="92"/>
    </location>
</feature>
<dbReference type="Pfam" id="PF02748">
    <property type="entry name" value="PyrI_C"/>
    <property type="match status" value="1"/>
</dbReference>
<comment type="caution">
    <text evidence="6">The sequence shown here is derived from an EMBL/GenBank/DDBJ whole genome shotgun (WGS) entry which is preliminary data.</text>
</comment>
<accession>A0A2T3FLG9</accession>
<keyword evidence="1" id="KW-0479">Metal-binding</keyword>
<dbReference type="GO" id="GO:0046872">
    <property type="term" value="F:metal ion binding"/>
    <property type="evidence" value="ECO:0007669"/>
    <property type="project" value="UniProtKB-KW"/>
</dbReference>
<dbReference type="PANTHER" id="PTHR35805">
    <property type="entry name" value="ASPARTATE CARBAMOYLTRANSFERASE REGULATORY CHAIN"/>
    <property type="match status" value="1"/>
</dbReference>
<dbReference type="SUPFAM" id="SSF54893">
    <property type="entry name" value="Aspartate carbamoyltransferase, Regulatory-chain, N-terminal domain"/>
    <property type="match status" value="1"/>
</dbReference>
<dbReference type="InterPro" id="IPR020545">
    <property type="entry name" value="Asp_carbamoyltransf_reg_N"/>
</dbReference>
<dbReference type="GO" id="GO:0006207">
    <property type="term" value="P:'de novo' pyrimidine nucleobase biosynthetic process"/>
    <property type="evidence" value="ECO:0007669"/>
    <property type="project" value="InterPro"/>
</dbReference>
<dbReference type="GeneID" id="79841316"/>
<dbReference type="Proteomes" id="UP000241048">
    <property type="component" value="Unassembled WGS sequence"/>
</dbReference>
<dbReference type="AlphaFoldDB" id="A0A2T3FLG9"/>
<dbReference type="InterPro" id="IPR020542">
    <property type="entry name" value="Asp_carbamoyltrfase_reg_C"/>
</dbReference>
<dbReference type="NCBIfam" id="NF002063">
    <property type="entry name" value="PRK00893.1-3"/>
    <property type="match status" value="1"/>
</dbReference>
<evidence type="ECO:0000313" key="6">
    <source>
        <dbReference type="EMBL" id="PST36112.1"/>
    </source>
</evidence>
<sequence length="141" mass="16214">MLNISGLKEGFVLDHIQAGRSMDIYFKLGLDKLDCQVAIIKNARSSKMGRKDIIKIDGSLDLVNVDVLGYIDHRITINIIKDGKIVEKKNVKMPKKITNVIHCKNPRCITSIEQELPHIFYLADEEKEVYRCQYCDEKYSL</sequence>
<dbReference type="GO" id="GO:0009347">
    <property type="term" value="C:aspartate carbamoyltransferase complex"/>
    <property type="evidence" value="ECO:0007669"/>
    <property type="project" value="InterPro"/>
</dbReference>
<evidence type="ECO:0000256" key="1">
    <source>
        <dbReference type="ARBA" id="ARBA00022723"/>
    </source>
</evidence>
<gene>
    <name evidence="6" type="ORF">C7U56_12780</name>
</gene>
<dbReference type="Gene3D" id="2.30.30.20">
    <property type="entry name" value="Aspartate carbamoyltransferase regulatory subunit, C-terminal domain"/>
    <property type="match status" value="1"/>
</dbReference>
<keyword evidence="7" id="KW-1185">Reference proteome</keyword>
<evidence type="ECO:0000259" key="4">
    <source>
        <dbReference type="Pfam" id="PF01948"/>
    </source>
</evidence>
<keyword evidence="3" id="KW-0665">Pyrimidine biosynthesis</keyword>
<dbReference type="InterPro" id="IPR036793">
    <property type="entry name" value="Asp_carbatrfase_reg_N_sf"/>
</dbReference>
<name>A0A2T3FLG9_9CLOT</name>
<dbReference type="PANTHER" id="PTHR35805:SF1">
    <property type="entry name" value="ASPARTATE CARBAMOYLTRANSFERASE REGULATORY CHAIN"/>
    <property type="match status" value="1"/>
</dbReference>
<keyword evidence="2" id="KW-0862">Zinc</keyword>
<organism evidence="6 7">
    <name type="scientific">Clostridium fessum</name>
    <dbReference type="NCBI Taxonomy" id="2126740"/>
    <lineage>
        <taxon>Bacteria</taxon>
        <taxon>Bacillati</taxon>
        <taxon>Bacillota</taxon>
        <taxon>Clostridia</taxon>
        <taxon>Eubacteriales</taxon>
        <taxon>Clostridiaceae</taxon>
        <taxon>Clostridium</taxon>
    </lineage>
</organism>
<evidence type="ECO:0000256" key="3">
    <source>
        <dbReference type="ARBA" id="ARBA00022975"/>
    </source>
</evidence>
<feature type="domain" description="Aspartate carbamoyltransferase regulatory subunit C-terminal" evidence="5">
    <location>
        <begin position="96"/>
        <end position="140"/>
    </location>
</feature>
<evidence type="ECO:0000313" key="7">
    <source>
        <dbReference type="Proteomes" id="UP000241048"/>
    </source>
</evidence>
<dbReference type="RefSeq" id="WP_107001545.1">
    <property type="nucleotide sequence ID" value="NZ_JAJEPQ010000020.1"/>
</dbReference>
<dbReference type="Pfam" id="PF01948">
    <property type="entry name" value="PyrI"/>
    <property type="match status" value="1"/>
</dbReference>